<keyword evidence="4" id="KW-1185">Reference proteome</keyword>
<name>A0AAD7CPJ5_MYCRO</name>
<gene>
    <name evidence="3" type="ORF">B0H17DRAFT_1171952</name>
</gene>
<feature type="region of interest" description="Disordered" evidence="1">
    <location>
        <begin position="1"/>
        <end position="27"/>
    </location>
</feature>
<evidence type="ECO:0000313" key="3">
    <source>
        <dbReference type="EMBL" id="KAJ7656652.1"/>
    </source>
</evidence>
<dbReference type="AlphaFoldDB" id="A0AAD7CPJ5"/>
<protein>
    <recommendedName>
        <fullName evidence="2">Dienelactone hydrolase domain-containing protein</fullName>
    </recommendedName>
</protein>
<dbReference type="EMBL" id="JARKIE010000297">
    <property type="protein sequence ID" value="KAJ7656652.1"/>
    <property type="molecule type" value="Genomic_DNA"/>
</dbReference>
<dbReference type="InterPro" id="IPR029058">
    <property type="entry name" value="AB_hydrolase_fold"/>
</dbReference>
<evidence type="ECO:0000313" key="4">
    <source>
        <dbReference type="Proteomes" id="UP001221757"/>
    </source>
</evidence>
<dbReference type="PANTHER" id="PTHR17630:SF44">
    <property type="entry name" value="PROTEIN AIM2"/>
    <property type="match status" value="1"/>
</dbReference>
<accession>A0AAD7CPJ5</accession>
<proteinExistence type="predicted"/>
<comment type="caution">
    <text evidence="3">The sequence shown here is derived from an EMBL/GenBank/DDBJ whole genome shotgun (WGS) entry which is preliminary data.</text>
</comment>
<organism evidence="3 4">
    <name type="scientific">Mycena rosella</name>
    <name type="common">Pink bonnet</name>
    <name type="synonym">Agaricus rosellus</name>
    <dbReference type="NCBI Taxonomy" id="1033263"/>
    <lineage>
        <taxon>Eukaryota</taxon>
        <taxon>Fungi</taxon>
        <taxon>Dikarya</taxon>
        <taxon>Basidiomycota</taxon>
        <taxon>Agaricomycotina</taxon>
        <taxon>Agaricomycetes</taxon>
        <taxon>Agaricomycetidae</taxon>
        <taxon>Agaricales</taxon>
        <taxon>Marasmiineae</taxon>
        <taxon>Mycenaceae</taxon>
        <taxon>Mycena</taxon>
    </lineage>
</organism>
<dbReference type="GO" id="GO:0016787">
    <property type="term" value="F:hydrolase activity"/>
    <property type="evidence" value="ECO:0007669"/>
    <property type="project" value="InterPro"/>
</dbReference>
<evidence type="ECO:0000256" key="1">
    <source>
        <dbReference type="SAM" id="MobiDB-lite"/>
    </source>
</evidence>
<dbReference type="Gene3D" id="3.40.50.1820">
    <property type="entry name" value="alpha/beta hydrolase"/>
    <property type="match status" value="1"/>
</dbReference>
<feature type="domain" description="Dienelactone hydrolase" evidence="2">
    <location>
        <begin position="76"/>
        <end position="240"/>
    </location>
</feature>
<reference evidence="3" key="1">
    <citation type="submission" date="2023-03" db="EMBL/GenBank/DDBJ databases">
        <title>Massive genome expansion in bonnet fungi (Mycena s.s.) driven by repeated elements and novel gene families across ecological guilds.</title>
        <authorList>
            <consortium name="Lawrence Berkeley National Laboratory"/>
            <person name="Harder C.B."/>
            <person name="Miyauchi S."/>
            <person name="Viragh M."/>
            <person name="Kuo A."/>
            <person name="Thoen E."/>
            <person name="Andreopoulos B."/>
            <person name="Lu D."/>
            <person name="Skrede I."/>
            <person name="Drula E."/>
            <person name="Henrissat B."/>
            <person name="Morin E."/>
            <person name="Kohler A."/>
            <person name="Barry K."/>
            <person name="LaButti K."/>
            <person name="Morin E."/>
            <person name="Salamov A."/>
            <person name="Lipzen A."/>
            <person name="Mereny Z."/>
            <person name="Hegedus B."/>
            <person name="Baldrian P."/>
            <person name="Stursova M."/>
            <person name="Weitz H."/>
            <person name="Taylor A."/>
            <person name="Grigoriev I.V."/>
            <person name="Nagy L.G."/>
            <person name="Martin F."/>
            <person name="Kauserud H."/>
        </authorList>
    </citation>
    <scope>NUCLEOTIDE SEQUENCE</scope>
    <source>
        <strain evidence="3">CBHHK067</strain>
    </source>
</reference>
<feature type="compositionally biased region" description="Basic and acidic residues" evidence="1">
    <location>
        <begin position="18"/>
        <end position="27"/>
    </location>
</feature>
<evidence type="ECO:0000259" key="2">
    <source>
        <dbReference type="Pfam" id="PF01738"/>
    </source>
</evidence>
<dbReference type="SUPFAM" id="SSF53474">
    <property type="entry name" value="alpha/beta-Hydrolases"/>
    <property type="match status" value="1"/>
</dbReference>
<dbReference type="InterPro" id="IPR002925">
    <property type="entry name" value="Dienelactn_hydro"/>
</dbReference>
<dbReference type="Pfam" id="PF01738">
    <property type="entry name" value="DLH"/>
    <property type="match status" value="1"/>
</dbReference>
<dbReference type="PANTHER" id="PTHR17630">
    <property type="entry name" value="DIENELACTONE HYDROLASE"/>
    <property type="match status" value="1"/>
</dbReference>
<sequence>MDVDGEEEDEGEWEDEDGVTHEGTPEGKIETIGGVECYIATPTSFGVSLPNNQLLAGDFAWNGFKMSCGGPRGRTIVPDYLHGDGLPADIMKTPGLLDLLKWLSTHGTADTRPLLDSVIVALKADGVTSFGATGYCFGGRYVFDFPFDGIVSAASVPSDLEKYVAVVMAPLLINSCENDWQFPLEAQAQAEKIFAGFQGYKREFFEGCTHGFAVRGDFSDVKVRAGKEGAFKATIAWILQHM</sequence>
<feature type="compositionally biased region" description="Acidic residues" evidence="1">
    <location>
        <begin position="1"/>
        <end position="17"/>
    </location>
</feature>
<dbReference type="Proteomes" id="UP001221757">
    <property type="component" value="Unassembled WGS sequence"/>
</dbReference>